<gene>
    <name evidence="4" type="ORF">EDD38_1253</name>
</gene>
<dbReference type="AlphaFoldDB" id="A0A3N4RPE9"/>
<dbReference type="Gene3D" id="3.90.1310.10">
    <property type="entry name" value="Penicillin-binding protein 2a (Domain 2)"/>
    <property type="match status" value="1"/>
</dbReference>
<dbReference type="GO" id="GO:0008658">
    <property type="term" value="F:penicillin binding"/>
    <property type="evidence" value="ECO:0007669"/>
    <property type="project" value="InterPro"/>
</dbReference>
<organism evidence="4 5">
    <name type="scientific">Kitasatospora cineracea</name>
    <dbReference type="NCBI Taxonomy" id="88074"/>
    <lineage>
        <taxon>Bacteria</taxon>
        <taxon>Bacillati</taxon>
        <taxon>Actinomycetota</taxon>
        <taxon>Actinomycetes</taxon>
        <taxon>Kitasatosporales</taxon>
        <taxon>Streptomycetaceae</taxon>
        <taxon>Kitasatospora</taxon>
    </lineage>
</organism>
<reference evidence="4 5" key="1">
    <citation type="submission" date="2018-11" db="EMBL/GenBank/DDBJ databases">
        <title>Sequencing the genomes of 1000 actinobacteria strains.</title>
        <authorList>
            <person name="Klenk H.-P."/>
        </authorList>
    </citation>
    <scope>NUCLEOTIDE SEQUENCE [LARGE SCALE GENOMIC DNA]</scope>
    <source>
        <strain evidence="4 5">DSM 44781</strain>
    </source>
</reference>
<dbReference type="SUPFAM" id="SSF56601">
    <property type="entry name" value="beta-lactamase/transpeptidase-like"/>
    <property type="match status" value="1"/>
</dbReference>
<dbReference type="Pfam" id="PF00905">
    <property type="entry name" value="Transpeptidase"/>
    <property type="match status" value="1"/>
</dbReference>
<name>A0A3N4RPE9_9ACTN</name>
<feature type="domain" description="Penicillin-binding protein transpeptidase" evidence="2">
    <location>
        <begin position="173"/>
        <end position="499"/>
    </location>
</feature>
<dbReference type="InterPro" id="IPR012338">
    <property type="entry name" value="Beta-lactam/transpept-like"/>
</dbReference>
<dbReference type="Gene3D" id="3.40.710.10">
    <property type="entry name" value="DD-peptidase/beta-lactamase superfamily"/>
    <property type="match status" value="1"/>
</dbReference>
<dbReference type="GO" id="GO:0071555">
    <property type="term" value="P:cell wall organization"/>
    <property type="evidence" value="ECO:0007669"/>
    <property type="project" value="TreeGrafter"/>
</dbReference>
<dbReference type="InterPro" id="IPR054120">
    <property type="entry name" value="PBPA_dimer"/>
</dbReference>
<dbReference type="EMBL" id="RKQG01000001">
    <property type="protein sequence ID" value="RPE32979.1"/>
    <property type="molecule type" value="Genomic_DNA"/>
</dbReference>
<feature type="region of interest" description="Disordered" evidence="1">
    <location>
        <begin position="1"/>
        <end position="20"/>
    </location>
</feature>
<accession>A0A3N4RPE9</accession>
<dbReference type="GO" id="GO:0005886">
    <property type="term" value="C:plasma membrane"/>
    <property type="evidence" value="ECO:0007669"/>
    <property type="project" value="TreeGrafter"/>
</dbReference>
<proteinExistence type="predicted"/>
<dbReference type="GO" id="GO:0071972">
    <property type="term" value="F:peptidoglycan L,D-transpeptidase activity"/>
    <property type="evidence" value="ECO:0007669"/>
    <property type="project" value="TreeGrafter"/>
</dbReference>
<keyword evidence="5" id="KW-1185">Reference proteome</keyword>
<dbReference type="Pfam" id="PF21922">
    <property type="entry name" value="PBP_dimer_2"/>
    <property type="match status" value="1"/>
</dbReference>
<feature type="domain" description="Penicillin binding protein A dimerisation" evidence="3">
    <location>
        <begin position="70"/>
        <end position="152"/>
    </location>
</feature>
<dbReference type="InterPro" id="IPR050515">
    <property type="entry name" value="Beta-lactam/transpept"/>
</dbReference>
<dbReference type="Proteomes" id="UP000266906">
    <property type="component" value="Unassembled WGS sequence"/>
</dbReference>
<dbReference type="InterPro" id="IPR001460">
    <property type="entry name" value="PCN-bd_Tpept"/>
</dbReference>
<evidence type="ECO:0000313" key="4">
    <source>
        <dbReference type="EMBL" id="RPE32979.1"/>
    </source>
</evidence>
<sequence>MRPTRPEGTNGGPQGLPGISTTGRRAGTFCVLLIVALAVQATRVQVFQKHDLDHNSANQRATIQRYAQPRGNLLVAGQPVTGSAPTGGRYAYKRTYTDGALYAPVTGYSSQTYGNTQLEGIHDDLLSGTDPRLAGWAVWDAVTRQQQPGGDVATTIDPAAQRAAMQGLGNQKGAVAAIEPATGRILALASTPGYDPGTFAGTSAADQTAWKKLQDDPDQPMLNRALRQIYPPGSTFKVVTAAAALANGVVTDIEAPTDAPYPYVMPGTTTPLNNDTGACDRAGLSLDEAMTLSCNSVMGYLGVQTGLDRMTAMAKNFGFNDARLDTPVRAARSNFDTEMNKSQLALSSIGQYDTAATPLAMAMVAAGAAADGQVMYPQLVDKLTKADGSQVQLMHPSLYHQAFGAAVAQQLRQLMVDVVENGTGRNARIPGAEVGGKTGTAQHGVDNSGTPYAWFIAWARPAGSTAVPPVAVAVVVADSQADDVTGGGLAAPIARSVMQTVLNR</sequence>
<evidence type="ECO:0000313" key="5">
    <source>
        <dbReference type="Proteomes" id="UP000266906"/>
    </source>
</evidence>
<comment type="caution">
    <text evidence="4">The sequence shown here is derived from an EMBL/GenBank/DDBJ whole genome shotgun (WGS) entry which is preliminary data.</text>
</comment>
<dbReference type="PANTHER" id="PTHR30627:SF24">
    <property type="entry name" value="PENICILLIN-BINDING PROTEIN 4B"/>
    <property type="match status" value="1"/>
</dbReference>
<evidence type="ECO:0000259" key="2">
    <source>
        <dbReference type="Pfam" id="PF00905"/>
    </source>
</evidence>
<evidence type="ECO:0000259" key="3">
    <source>
        <dbReference type="Pfam" id="PF21922"/>
    </source>
</evidence>
<evidence type="ECO:0000256" key="1">
    <source>
        <dbReference type="SAM" id="MobiDB-lite"/>
    </source>
</evidence>
<protein>
    <submittedName>
        <fullName evidence="4">Peptidoglycan glycosyltransferase</fullName>
    </submittedName>
</protein>
<dbReference type="PANTHER" id="PTHR30627">
    <property type="entry name" value="PEPTIDOGLYCAN D,D-TRANSPEPTIDASE"/>
    <property type="match status" value="1"/>
</dbReference>